<feature type="transmembrane region" description="Helical" evidence="7">
    <location>
        <begin position="133"/>
        <end position="153"/>
    </location>
</feature>
<comment type="similarity">
    <text evidence="7">Belongs to the DHHC palmitoyltransferase family.</text>
</comment>
<keyword evidence="6 7" id="KW-0012">Acyltransferase</keyword>
<reference evidence="10 11" key="1">
    <citation type="journal article" date="2012" name="Genome Biol.">
        <title>Genome and low-iron response of an oceanic diatom adapted to chronic iron limitation.</title>
        <authorList>
            <person name="Lommer M."/>
            <person name="Specht M."/>
            <person name="Roy A.S."/>
            <person name="Kraemer L."/>
            <person name="Andreson R."/>
            <person name="Gutowska M.A."/>
            <person name="Wolf J."/>
            <person name="Bergner S.V."/>
            <person name="Schilhabel M.B."/>
            <person name="Klostermeier U.C."/>
            <person name="Beiko R.G."/>
            <person name="Rosenstiel P."/>
            <person name="Hippler M."/>
            <person name="Laroche J."/>
        </authorList>
    </citation>
    <scope>NUCLEOTIDE SEQUENCE [LARGE SCALE GENOMIC DNA]</scope>
    <source>
        <strain evidence="10 11">CCMP1005</strain>
    </source>
</reference>
<evidence type="ECO:0000256" key="8">
    <source>
        <dbReference type="SAM" id="Coils"/>
    </source>
</evidence>
<dbReference type="InterPro" id="IPR001594">
    <property type="entry name" value="Palmitoyltrfase_DHHC"/>
</dbReference>
<evidence type="ECO:0000256" key="1">
    <source>
        <dbReference type="ARBA" id="ARBA00004141"/>
    </source>
</evidence>
<feature type="coiled-coil region" evidence="8">
    <location>
        <begin position="179"/>
        <end position="218"/>
    </location>
</feature>
<comment type="caution">
    <text evidence="10">The sequence shown here is derived from an EMBL/GenBank/DDBJ whole genome shotgun (WGS) entry which is preliminary data.</text>
</comment>
<dbReference type="OMA" id="HYDHVTK"/>
<evidence type="ECO:0000313" key="10">
    <source>
        <dbReference type="EMBL" id="EJK69431.1"/>
    </source>
</evidence>
<dbReference type="InterPro" id="IPR039859">
    <property type="entry name" value="PFA4/ZDH16/20/ERF2-like"/>
</dbReference>
<feature type="transmembrane region" description="Helical" evidence="7">
    <location>
        <begin position="320"/>
        <end position="340"/>
    </location>
</feature>
<feature type="transmembrane region" description="Helical" evidence="7">
    <location>
        <begin position="381"/>
        <end position="408"/>
    </location>
</feature>
<dbReference type="Pfam" id="PF01529">
    <property type="entry name" value="DHHC"/>
    <property type="match status" value="1"/>
</dbReference>
<evidence type="ECO:0000259" key="9">
    <source>
        <dbReference type="Pfam" id="PF01529"/>
    </source>
</evidence>
<dbReference type="AlphaFoldDB" id="K0T7V6"/>
<dbReference type="PROSITE" id="PS50216">
    <property type="entry name" value="DHHC"/>
    <property type="match status" value="1"/>
</dbReference>
<dbReference type="EC" id="2.3.1.225" evidence="7"/>
<dbReference type="GO" id="GO:0016020">
    <property type="term" value="C:membrane"/>
    <property type="evidence" value="ECO:0007669"/>
    <property type="project" value="UniProtKB-SubCell"/>
</dbReference>
<accession>K0T7V6</accession>
<dbReference type="GO" id="GO:0019706">
    <property type="term" value="F:protein-cysteine S-palmitoyltransferase activity"/>
    <property type="evidence" value="ECO:0007669"/>
    <property type="project" value="UniProtKB-EC"/>
</dbReference>
<keyword evidence="3 7" id="KW-0812">Transmembrane</keyword>
<keyword evidence="2 7" id="KW-0808">Transferase</keyword>
<comment type="catalytic activity">
    <reaction evidence="7">
        <text>L-cysteinyl-[protein] + hexadecanoyl-CoA = S-hexadecanoyl-L-cysteinyl-[protein] + CoA</text>
        <dbReference type="Rhea" id="RHEA:36683"/>
        <dbReference type="Rhea" id="RHEA-COMP:10131"/>
        <dbReference type="Rhea" id="RHEA-COMP:11032"/>
        <dbReference type="ChEBI" id="CHEBI:29950"/>
        <dbReference type="ChEBI" id="CHEBI:57287"/>
        <dbReference type="ChEBI" id="CHEBI:57379"/>
        <dbReference type="ChEBI" id="CHEBI:74151"/>
        <dbReference type="EC" id="2.3.1.225"/>
    </reaction>
</comment>
<evidence type="ECO:0000313" key="11">
    <source>
        <dbReference type="Proteomes" id="UP000266841"/>
    </source>
</evidence>
<proteinExistence type="inferred from homology"/>
<evidence type="ECO:0000256" key="7">
    <source>
        <dbReference type="RuleBase" id="RU079119"/>
    </source>
</evidence>
<keyword evidence="5 7" id="KW-0472">Membrane</keyword>
<dbReference type="OrthoDB" id="9909019at2759"/>
<keyword evidence="4 7" id="KW-1133">Transmembrane helix</keyword>
<feature type="domain" description="Palmitoyltransferase DHHC" evidence="9">
    <location>
        <begin position="271"/>
        <end position="416"/>
    </location>
</feature>
<evidence type="ECO:0000256" key="2">
    <source>
        <dbReference type="ARBA" id="ARBA00022679"/>
    </source>
</evidence>
<comment type="domain">
    <text evidence="7">The DHHC domain is required for palmitoyltransferase activity.</text>
</comment>
<feature type="transmembrane region" description="Helical" evidence="7">
    <location>
        <begin position="59"/>
        <end position="83"/>
    </location>
</feature>
<keyword evidence="11" id="KW-1185">Reference proteome</keyword>
<evidence type="ECO:0000256" key="6">
    <source>
        <dbReference type="ARBA" id="ARBA00023315"/>
    </source>
</evidence>
<evidence type="ECO:0000256" key="5">
    <source>
        <dbReference type="ARBA" id="ARBA00023136"/>
    </source>
</evidence>
<sequence length="533" mass="61557">MAVDPEPQSTARRKRTKARAFFIPTTRKQFQIWTQRLSLKFFNALFFLADRTMYVLGPILILLASAIIVGLTYTYFCVVLPMLTGTNWVLTNSDWDEYWSIRGYTTSGLAEYEPLEQITRVNLTLLALSTTRGALHTVLVVFFLVNIIFNYVLCVKTRNDGPSYDDVARDLARVTGFSYPETENELAQCKNEMEQLLRDRLQERRRKMEEQQRALSNGAPNGSIGDVESQTSMLMAQGHSTSAVSFNNNSKKKPPQLPRIHNWQLLTPVEWTFCRYTSRPKPPRSHYDHVTKTLVMNMDHYCPWMFNCVGYFNYRYFFNFLWFVVAGLTYGSLITFPAFWRLNSSEYREQIRAGGLQSVQNFTIRHLRNDSYIPTPSERTFIALGFMMCLCLALAVLCLGTFHLYLVLSAQTTIEFHGNFSKRRKGTWKNPYSAGSWRKNWEMVYGTRFHSMGADSSVASDDDYRYKGLLGVIRAMMPSRREPEFLPLPINGTLIRRKHAKNSCEEWPLDEEVVLTSTESRTGFVRSRQVVSA</sequence>
<gene>
    <name evidence="10" type="ORF">THAOC_09314</name>
</gene>
<dbReference type="eggNOG" id="KOG1313">
    <property type="taxonomic scope" value="Eukaryota"/>
</dbReference>
<dbReference type="PANTHER" id="PTHR12246">
    <property type="entry name" value="PALMITOYLTRANSFERASE ZDHHC16"/>
    <property type="match status" value="1"/>
</dbReference>
<evidence type="ECO:0000256" key="4">
    <source>
        <dbReference type="ARBA" id="ARBA00022989"/>
    </source>
</evidence>
<name>K0T7V6_THAOC</name>
<protein>
    <recommendedName>
        <fullName evidence="7">Palmitoyltransferase</fullName>
        <ecNumber evidence="7">2.3.1.225</ecNumber>
    </recommendedName>
</protein>
<organism evidence="10 11">
    <name type="scientific">Thalassiosira oceanica</name>
    <name type="common">Marine diatom</name>
    <dbReference type="NCBI Taxonomy" id="159749"/>
    <lineage>
        <taxon>Eukaryota</taxon>
        <taxon>Sar</taxon>
        <taxon>Stramenopiles</taxon>
        <taxon>Ochrophyta</taxon>
        <taxon>Bacillariophyta</taxon>
        <taxon>Coscinodiscophyceae</taxon>
        <taxon>Thalassiosirophycidae</taxon>
        <taxon>Thalassiosirales</taxon>
        <taxon>Thalassiosiraceae</taxon>
        <taxon>Thalassiosira</taxon>
    </lineage>
</organism>
<dbReference type="EMBL" id="AGNL01010077">
    <property type="protein sequence ID" value="EJK69431.1"/>
    <property type="molecule type" value="Genomic_DNA"/>
</dbReference>
<evidence type="ECO:0000256" key="3">
    <source>
        <dbReference type="ARBA" id="ARBA00022692"/>
    </source>
</evidence>
<dbReference type="Proteomes" id="UP000266841">
    <property type="component" value="Unassembled WGS sequence"/>
</dbReference>
<keyword evidence="8" id="KW-0175">Coiled coil</keyword>
<comment type="subcellular location">
    <subcellularLocation>
        <location evidence="1">Membrane</location>
        <topology evidence="1">Multi-pass membrane protein</topology>
    </subcellularLocation>
</comment>